<feature type="signal peptide" evidence="1">
    <location>
        <begin position="1"/>
        <end position="23"/>
    </location>
</feature>
<sequence>MKATHFFTAALFATSVASAPVMAQQASVEKVVGSMINNLMVQTSYEIHQDVEQAVANTVYFFEPTVTDKLRGNVSIQDLSASLKHDDNQTDQDDEQL</sequence>
<reference evidence="2 3" key="1">
    <citation type="submission" date="2020-11" db="EMBL/GenBank/DDBJ databases">
        <title>Complete genome sequence for Salinimonas sp. strain G2-b.</title>
        <authorList>
            <person name="Park S.-J."/>
        </authorList>
    </citation>
    <scope>NUCLEOTIDE SEQUENCE [LARGE SCALE GENOMIC DNA]</scope>
    <source>
        <strain evidence="2 3">G2-b</strain>
    </source>
</reference>
<evidence type="ECO:0000313" key="3">
    <source>
        <dbReference type="Proteomes" id="UP000595095"/>
    </source>
</evidence>
<proteinExistence type="predicted"/>
<dbReference type="RefSeq" id="WP_195811176.1">
    <property type="nucleotide sequence ID" value="NZ_CP064795.1"/>
</dbReference>
<dbReference type="KEGG" id="smaa:IT774_02410"/>
<accession>A0A7S9DY34</accession>
<evidence type="ECO:0000313" key="2">
    <source>
        <dbReference type="EMBL" id="QPG06099.1"/>
    </source>
</evidence>
<organism evidence="2 3">
    <name type="scientific">Salinimonas marina</name>
    <dbReference type="NCBI Taxonomy" id="2785918"/>
    <lineage>
        <taxon>Bacteria</taxon>
        <taxon>Pseudomonadati</taxon>
        <taxon>Pseudomonadota</taxon>
        <taxon>Gammaproteobacteria</taxon>
        <taxon>Alteromonadales</taxon>
        <taxon>Alteromonadaceae</taxon>
        <taxon>Alteromonas/Salinimonas group</taxon>
        <taxon>Salinimonas</taxon>
    </lineage>
</organism>
<keyword evidence="1" id="KW-0732">Signal</keyword>
<dbReference type="EMBL" id="CP064795">
    <property type="protein sequence ID" value="QPG06099.1"/>
    <property type="molecule type" value="Genomic_DNA"/>
</dbReference>
<dbReference type="Proteomes" id="UP000595095">
    <property type="component" value="Chromosome"/>
</dbReference>
<name>A0A7S9DY34_9ALTE</name>
<feature type="chain" id="PRO_5032876966" evidence="1">
    <location>
        <begin position="24"/>
        <end position="97"/>
    </location>
</feature>
<keyword evidence="3" id="KW-1185">Reference proteome</keyword>
<dbReference type="AlphaFoldDB" id="A0A7S9DY34"/>
<protein>
    <submittedName>
        <fullName evidence="2">Uncharacterized protein</fullName>
    </submittedName>
</protein>
<gene>
    <name evidence="2" type="ORF">IT774_02410</name>
</gene>
<evidence type="ECO:0000256" key="1">
    <source>
        <dbReference type="SAM" id="SignalP"/>
    </source>
</evidence>